<dbReference type="AlphaFoldDB" id="A0A7Y0HS77"/>
<gene>
    <name evidence="2" type="ORF">G1C95_0488</name>
</gene>
<dbReference type="RefSeq" id="WP_169171331.1">
    <property type="nucleotide sequence ID" value="NZ_JAAIII010000001.1"/>
</dbReference>
<dbReference type="Pfam" id="PF13274">
    <property type="entry name" value="SocA_Panacea"/>
    <property type="match status" value="1"/>
</dbReference>
<evidence type="ECO:0000313" key="3">
    <source>
        <dbReference type="Proteomes" id="UP000532194"/>
    </source>
</evidence>
<dbReference type="Proteomes" id="UP000532194">
    <property type="component" value="Unassembled WGS sequence"/>
</dbReference>
<dbReference type="EMBL" id="JAAIII010000001">
    <property type="protein sequence ID" value="NMM93303.1"/>
    <property type="molecule type" value="Genomic_DNA"/>
</dbReference>
<dbReference type="InterPro" id="IPR025272">
    <property type="entry name" value="SocA_Panacea"/>
</dbReference>
<evidence type="ECO:0000259" key="1">
    <source>
        <dbReference type="Pfam" id="PF13274"/>
    </source>
</evidence>
<accession>A0A7Y0HS77</accession>
<feature type="domain" description="Antitoxin SocA-like Panacea" evidence="1">
    <location>
        <begin position="30"/>
        <end position="124"/>
    </location>
</feature>
<reference evidence="2 3" key="1">
    <citation type="submission" date="2020-02" db="EMBL/GenBank/DDBJ databases">
        <title>Characterization of phylogenetic diversity of novel bifidobacterial species isolated in Czech ZOOs.</title>
        <authorList>
            <person name="Lugli G.A."/>
            <person name="Vera N.B."/>
            <person name="Ventura M."/>
        </authorList>
    </citation>
    <scope>NUCLEOTIDE SEQUENCE [LARGE SCALE GENOMIC DNA]</scope>
    <source>
        <strain evidence="2 3">DSM 109957</strain>
    </source>
</reference>
<protein>
    <recommendedName>
        <fullName evidence="1">Antitoxin SocA-like Panacea domain-containing protein</fullName>
    </recommendedName>
</protein>
<organism evidence="2 3">
    <name type="scientific">Bifidobacterium oedipodis</name>
    <dbReference type="NCBI Taxonomy" id="2675322"/>
    <lineage>
        <taxon>Bacteria</taxon>
        <taxon>Bacillati</taxon>
        <taxon>Actinomycetota</taxon>
        <taxon>Actinomycetes</taxon>
        <taxon>Bifidobacteriales</taxon>
        <taxon>Bifidobacteriaceae</taxon>
        <taxon>Bifidobacterium</taxon>
    </lineage>
</organism>
<proteinExistence type="predicted"/>
<comment type="caution">
    <text evidence="2">The sequence shown here is derived from an EMBL/GenBank/DDBJ whole genome shotgun (WGS) entry which is preliminary data.</text>
</comment>
<name>A0A7Y0HS77_9BIFI</name>
<evidence type="ECO:0000313" key="2">
    <source>
        <dbReference type="EMBL" id="NMM93303.1"/>
    </source>
</evidence>
<keyword evidence="3" id="KW-1185">Reference proteome</keyword>
<sequence>MPDVLDVANFFISAAESEGEDGEGVSNLKLQKLLYFAQIASLQETRAPLFDDDFEAWDYGPVVPSVYRTFKANHGEPIRVTYGPFDHTKFTAEQYDLLNRVYRQYRQYSAYGLANMTHQPGLPWSECREHGVSVMDVEMLRQWAQTHDPVVQRAGRRHPKRVKYIPSSDGHTRLPAEFMED</sequence>